<evidence type="ECO:0000313" key="3">
    <source>
        <dbReference type="Proteomes" id="UP001231451"/>
    </source>
</evidence>
<sequence>MANLKEYLYNWLDMWSFKDAKYPVDREKFTAVLVSETVLYVVCVLLSNVLVLSFSRHGPVTQFLLLFLSLSVTLSFIVFSVFCMRRYKSVGAPSFLAIPMFIAPLYIIKYLGVLGIILGFLLLAYHLYITLCRKETVNSL</sequence>
<gene>
    <name evidence="2" type="ORF">QUF16_12030</name>
</gene>
<evidence type="ECO:0000313" key="2">
    <source>
        <dbReference type="EMBL" id="MDM7455081.1"/>
    </source>
</evidence>
<evidence type="ECO:0000256" key="1">
    <source>
        <dbReference type="SAM" id="Phobius"/>
    </source>
</evidence>
<dbReference type="RefSeq" id="WP_032800967.1">
    <property type="nucleotide sequence ID" value="NC_014334.2"/>
</dbReference>
<feature type="transmembrane region" description="Helical" evidence="1">
    <location>
        <begin position="113"/>
        <end position="131"/>
    </location>
</feature>
<proteinExistence type="predicted"/>
<reference evidence="2" key="1">
    <citation type="submission" date="2023-06" db="EMBL/GenBank/DDBJ databases">
        <title>Draft Genome Sequences of lactic acid bacteria strains isolated from fermented milk products.</title>
        <authorList>
            <person name="Elcheninov A.G."/>
            <person name="Klyukina A."/>
            <person name="Zayulina K.S."/>
            <person name="Gavirova L.A."/>
            <person name="Shcherbakova P.A."/>
            <person name="Shestakov A.I."/>
            <person name="Kublanov I.V."/>
            <person name="Kochetkova T.V."/>
        </authorList>
    </citation>
    <scope>NUCLEOTIDE SEQUENCE</scope>
    <source>
        <strain evidence="2">TOM.1374</strain>
    </source>
</reference>
<dbReference type="EMBL" id="JAUCBG010000020">
    <property type="protein sequence ID" value="MDM7455081.1"/>
    <property type="molecule type" value="Genomic_DNA"/>
</dbReference>
<keyword evidence="1" id="KW-1133">Transmembrane helix</keyword>
<keyword evidence="1" id="KW-0812">Transmembrane</keyword>
<protein>
    <submittedName>
        <fullName evidence="2">Uncharacterized protein</fullName>
    </submittedName>
</protein>
<organism evidence="2 3">
    <name type="scientific">Lacticaseibacillus paracasei</name>
    <name type="common">Lactobacillus paracasei</name>
    <dbReference type="NCBI Taxonomy" id="1597"/>
    <lineage>
        <taxon>Bacteria</taxon>
        <taxon>Bacillati</taxon>
        <taxon>Bacillota</taxon>
        <taxon>Bacilli</taxon>
        <taxon>Lactobacillales</taxon>
        <taxon>Lactobacillaceae</taxon>
        <taxon>Lacticaseibacillus</taxon>
    </lineage>
</organism>
<dbReference type="Proteomes" id="UP001231451">
    <property type="component" value="Unassembled WGS sequence"/>
</dbReference>
<name>A0AAP4N4W8_LACPA</name>
<dbReference type="AlphaFoldDB" id="A0AAP4N4W8"/>
<feature type="transmembrane region" description="Helical" evidence="1">
    <location>
        <begin position="29"/>
        <end position="51"/>
    </location>
</feature>
<keyword evidence="1" id="KW-0472">Membrane</keyword>
<feature type="transmembrane region" description="Helical" evidence="1">
    <location>
        <begin position="63"/>
        <end position="83"/>
    </location>
</feature>
<accession>A0AAP4N4W8</accession>
<comment type="caution">
    <text evidence="2">The sequence shown here is derived from an EMBL/GenBank/DDBJ whole genome shotgun (WGS) entry which is preliminary data.</text>
</comment>
<feature type="transmembrane region" description="Helical" evidence="1">
    <location>
        <begin position="90"/>
        <end position="107"/>
    </location>
</feature>